<proteinExistence type="predicted"/>
<feature type="chain" id="PRO_5030148921" evidence="1">
    <location>
        <begin position="28"/>
        <end position="144"/>
    </location>
</feature>
<sequence length="144" mass="15998">MKSMKKTFALFVLFSMMVTCLSLSSFALEPDTVPSNTAPDADVAMSETDTVADAIEEDAVIMPKHEAMLDDVVSEGASEVEIVDPVDSAGTYPACDHNYVTSPVGSPREVYDPTMKMYAHEQDYIHRCTKCGEYYYTTEIRYHS</sequence>
<evidence type="ECO:0000313" key="2">
    <source>
        <dbReference type="EMBL" id="MSC80535.1"/>
    </source>
</evidence>
<evidence type="ECO:0000256" key="1">
    <source>
        <dbReference type="SAM" id="SignalP"/>
    </source>
</evidence>
<dbReference type="Proteomes" id="UP000477010">
    <property type="component" value="Unassembled WGS sequence"/>
</dbReference>
<dbReference type="RefSeq" id="WP_154244595.1">
    <property type="nucleotide sequence ID" value="NZ_WKPZ01000009.1"/>
</dbReference>
<protein>
    <submittedName>
        <fullName evidence="2">Uncharacterized protein</fullName>
    </submittedName>
</protein>
<comment type="caution">
    <text evidence="2">The sequence shown here is derived from an EMBL/GenBank/DDBJ whole genome shotgun (WGS) entry which is preliminary data.</text>
</comment>
<reference evidence="2 3" key="1">
    <citation type="journal article" date="2019" name="Nat. Med.">
        <title>A library of human gut bacterial isolates paired with longitudinal multiomics data enables mechanistic microbiome research.</title>
        <authorList>
            <person name="Poyet M."/>
            <person name="Groussin M."/>
            <person name="Gibbons S.M."/>
            <person name="Avila-Pacheco J."/>
            <person name="Jiang X."/>
            <person name="Kearney S.M."/>
            <person name="Perrotta A.R."/>
            <person name="Berdy B."/>
            <person name="Zhao S."/>
            <person name="Lieberman T.D."/>
            <person name="Swanson P.K."/>
            <person name="Smith M."/>
            <person name="Roesemann S."/>
            <person name="Alexander J.E."/>
            <person name="Rich S.A."/>
            <person name="Livny J."/>
            <person name="Vlamakis H."/>
            <person name="Clish C."/>
            <person name="Bullock K."/>
            <person name="Deik A."/>
            <person name="Scott J."/>
            <person name="Pierce K.A."/>
            <person name="Xavier R.J."/>
            <person name="Alm E.J."/>
        </authorList>
    </citation>
    <scope>NUCLEOTIDE SEQUENCE [LARGE SCALE GENOMIC DNA]</scope>
    <source>
        <strain evidence="2 3">BIOML-B9</strain>
    </source>
</reference>
<accession>A0A6A8KPI4</accession>
<dbReference type="EMBL" id="WKQE01000007">
    <property type="protein sequence ID" value="MSC80535.1"/>
    <property type="molecule type" value="Genomic_DNA"/>
</dbReference>
<organism evidence="2 3">
    <name type="scientific">Faecalibacterium prausnitzii</name>
    <dbReference type="NCBI Taxonomy" id="853"/>
    <lineage>
        <taxon>Bacteria</taxon>
        <taxon>Bacillati</taxon>
        <taxon>Bacillota</taxon>
        <taxon>Clostridia</taxon>
        <taxon>Eubacteriales</taxon>
        <taxon>Oscillospiraceae</taxon>
        <taxon>Faecalibacterium</taxon>
    </lineage>
</organism>
<dbReference type="AlphaFoldDB" id="A0A6A8KPI4"/>
<feature type="signal peptide" evidence="1">
    <location>
        <begin position="1"/>
        <end position="27"/>
    </location>
</feature>
<gene>
    <name evidence="2" type="ORF">GKD85_06820</name>
</gene>
<evidence type="ECO:0000313" key="3">
    <source>
        <dbReference type="Proteomes" id="UP000477010"/>
    </source>
</evidence>
<keyword evidence="1" id="KW-0732">Signal</keyword>
<name>A0A6A8KPI4_9FIRM</name>